<dbReference type="Gene3D" id="2.40.50.40">
    <property type="match status" value="1"/>
</dbReference>
<dbReference type="InterPro" id="IPR016197">
    <property type="entry name" value="Chromo-like_dom_sf"/>
</dbReference>
<dbReference type="CDD" id="cd00024">
    <property type="entry name" value="CD_CSD"/>
    <property type="match status" value="1"/>
</dbReference>
<evidence type="ECO:0000313" key="4">
    <source>
        <dbReference type="Proteomes" id="UP000756132"/>
    </source>
</evidence>
<evidence type="ECO:0000313" key="3">
    <source>
        <dbReference type="EMBL" id="UJO16825.1"/>
    </source>
</evidence>
<evidence type="ECO:0000256" key="2">
    <source>
        <dbReference type="SAM" id="MobiDB-lite"/>
    </source>
</evidence>
<reference evidence="3" key="2">
    <citation type="journal article" date="2022" name="Microb. Genom.">
        <title>A chromosome-scale genome assembly of the tomato pathogen Cladosporium fulvum reveals a compartmentalized genome architecture and the presence of a dispensable chromosome.</title>
        <authorList>
            <person name="Zaccaron A.Z."/>
            <person name="Chen L.H."/>
            <person name="Samaras A."/>
            <person name="Stergiopoulos I."/>
        </authorList>
    </citation>
    <scope>NUCLEOTIDE SEQUENCE</scope>
    <source>
        <strain evidence="3">Race5_Kim</strain>
    </source>
</reference>
<dbReference type="EMBL" id="CP090166">
    <property type="protein sequence ID" value="UJO16825.1"/>
    <property type="molecule type" value="Genomic_DNA"/>
</dbReference>
<protein>
    <submittedName>
        <fullName evidence="3">Uncharacterized protein</fullName>
    </submittedName>
</protein>
<comment type="subunit">
    <text evidence="1">Component of the NuA4 histone acetyltransferase complex.</text>
</comment>
<dbReference type="AlphaFoldDB" id="A0A9Q8LG92"/>
<sequence length="433" mass="50446">MPEARLVGEVQSNYLCFNDDLHCIITTDLDVFQNQKYRCMQDIFAVLFIEPGEGGEREPVAKIVSCDVRKTLRYAGTSQQIWRNELVGIPHNYTGTFDQHTDGSDPIDDKKKPFVLLYTRDGIPKASLGEDARAALAQKCVHYILEIVIEEDFRRKGLLPHIIFAYQKALRELPGRLVPKEAAMILSPAPMANVSDDMEGNGYHVKPYRDVVWRLAENYRWGGFETWKPFPVGVRSGLMLMGKRISDKLRDTAEDMALDEEDEEEDDDQDESIEGYEVSRRHPRSEVEVLLAEGPNRPRTVDGMYWWYDGRRWMITPESRAEDVEEGNMQQQMWQEMLDSEKTGQHPHAKIIGADDDPNMKWDIDGILGERDHHGQTLYLVEWCDILHNGQRYHLPPTWEPASMLRRRMIQEWHGIEAEQTGMLRRNRRWYRR</sequence>
<feature type="region of interest" description="Disordered" evidence="2">
    <location>
        <begin position="256"/>
        <end position="281"/>
    </location>
</feature>
<dbReference type="KEGG" id="ffu:CLAFUR5_05341"/>
<dbReference type="Proteomes" id="UP000756132">
    <property type="component" value="Chromosome 4"/>
</dbReference>
<accession>A0A9Q8LG92</accession>
<organism evidence="3 4">
    <name type="scientific">Passalora fulva</name>
    <name type="common">Tomato leaf mold</name>
    <name type="synonym">Cladosporium fulvum</name>
    <dbReference type="NCBI Taxonomy" id="5499"/>
    <lineage>
        <taxon>Eukaryota</taxon>
        <taxon>Fungi</taxon>
        <taxon>Dikarya</taxon>
        <taxon>Ascomycota</taxon>
        <taxon>Pezizomycotina</taxon>
        <taxon>Dothideomycetes</taxon>
        <taxon>Dothideomycetidae</taxon>
        <taxon>Mycosphaerellales</taxon>
        <taxon>Mycosphaerellaceae</taxon>
        <taxon>Fulvia</taxon>
    </lineage>
</organism>
<reference evidence="3" key="1">
    <citation type="submission" date="2021-12" db="EMBL/GenBank/DDBJ databases">
        <authorList>
            <person name="Zaccaron A."/>
            <person name="Stergiopoulos I."/>
        </authorList>
    </citation>
    <scope>NUCLEOTIDE SEQUENCE</scope>
    <source>
        <strain evidence="3">Race5_Kim</strain>
    </source>
</reference>
<gene>
    <name evidence="3" type="ORF">CLAFUR5_05341</name>
</gene>
<dbReference type="RefSeq" id="XP_047761191.1">
    <property type="nucleotide sequence ID" value="XM_047904489.1"/>
</dbReference>
<dbReference type="SUPFAM" id="SSF54160">
    <property type="entry name" value="Chromo domain-like"/>
    <property type="match status" value="1"/>
</dbReference>
<dbReference type="GeneID" id="71985219"/>
<feature type="compositionally biased region" description="Acidic residues" evidence="2">
    <location>
        <begin position="256"/>
        <end position="274"/>
    </location>
</feature>
<keyword evidence="4" id="KW-1185">Reference proteome</keyword>
<proteinExistence type="predicted"/>
<evidence type="ECO:0000256" key="1">
    <source>
        <dbReference type="ARBA" id="ARBA00011353"/>
    </source>
</evidence>
<name>A0A9Q8LG92_PASFU</name>